<dbReference type="KEGG" id="dca:Desca_1529"/>
<evidence type="ECO:0008006" key="3">
    <source>
        <dbReference type="Google" id="ProtNLM"/>
    </source>
</evidence>
<dbReference type="RefSeq" id="WP_013810232.1">
    <property type="nucleotide sequence ID" value="NC_015565.1"/>
</dbReference>
<dbReference type="AlphaFoldDB" id="F6B6L0"/>
<evidence type="ECO:0000313" key="2">
    <source>
        <dbReference type="Proteomes" id="UP000009226"/>
    </source>
</evidence>
<dbReference type="HOGENOM" id="CLU_060310_0_0_9"/>
<dbReference type="EMBL" id="CP002736">
    <property type="protein sequence ID" value="AEF94384.1"/>
    <property type="molecule type" value="Genomic_DNA"/>
</dbReference>
<name>F6B6L0_DESCC</name>
<gene>
    <name evidence="1" type="ordered locus">Desca_1529</name>
</gene>
<dbReference type="SUPFAM" id="SSF52467">
    <property type="entry name" value="DHS-like NAD/FAD-binding domain"/>
    <property type="match status" value="1"/>
</dbReference>
<dbReference type="eggNOG" id="COG0846">
    <property type="taxonomic scope" value="Bacteria"/>
</dbReference>
<proteinExistence type="predicted"/>
<keyword evidence="2" id="KW-1185">Reference proteome</keyword>
<reference evidence="1 2" key="1">
    <citation type="submission" date="2011-05" db="EMBL/GenBank/DDBJ databases">
        <title>Complete sequence of Desulfotomaculum carboxydivorans CO-1-SRB.</title>
        <authorList>
            <consortium name="US DOE Joint Genome Institute"/>
            <person name="Lucas S."/>
            <person name="Han J."/>
            <person name="Lapidus A."/>
            <person name="Cheng J.-F."/>
            <person name="Goodwin L."/>
            <person name="Pitluck S."/>
            <person name="Peters L."/>
            <person name="Mikhailova N."/>
            <person name="Lu M."/>
            <person name="Han C."/>
            <person name="Tapia R."/>
            <person name="Land M."/>
            <person name="Hauser L."/>
            <person name="Kyrpides N."/>
            <person name="Ivanova N."/>
            <person name="Pagani I."/>
            <person name="Stams A."/>
            <person name="Plugge C."/>
            <person name="Muyzer G."/>
            <person name="Kuever J."/>
            <person name="Parshina S."/>
            <person name="Ivanova A."/>
            <person name="Nazina T."/>
            <person name="Woyke T."/>
        </authorList>
    </citation>
    <scope>NUCLEOTIDE SEQUENCE [LARGE SCALE GENOMIC DNA]</scope>
    <source>
        <strain evidence="2">DSM 14880 / VKM B-2319 / CO-1-SRB</strain>
    </source>
</reference>
<dbReference type="Proteomes" id="UP000009226">
    <property type="component" value="Chromosome"/>
</dbReference>
<protein>
    <recommendedName>
        <fullName evidence="3">Deacetylase sirtuin-type domain-containing protein</fullName>
    </recommendedName>
</protein>
<evidence type="ECO:0000313" key="1">
    <source>
        <dbReference type="EMBL" id="AEF94384.1"/>
    </source>
</evidence>
<organism evidence="1 2">
    <name type="scientific">Desulfotomaculum nigrificans (strain DSM 14880 / VKM B-2319 / CO-1-SRB)</name>
    <name type="common">Desulfotomaculum carboxydivorans</name>
    <dbReference type="NCBI Taxonomy" id="868595"/>
    <lineage>
        <taxon>Bacteria</taxon>
        <taxon>Bacillati</taxon>
        <taxon>Bacillota</taxon>
        <taxon>Clostridia</taxon>
        <taxon>Eubacteriales</taxon>
        <taxon>Desulfotomaculaceae</taxon>
        <taxon>Desulfotomaculum</taxon>
    </lineage>
</organism>
<dbReference type="InterPro" id="IPR029035">
    <property type="entry name" value="DHS-like_NAD/FAD-binding_dom"/>
</dbReference>
<dbReference type="STRING" id="868595.Desca_1529"/>
<sequence>MTKVYVLGAGAAAAYKGSFLGETSPVAKNFFQKAMRVINIHQVGDRRFGDDNLSFDHIFNFIYKFWGIPKEKIAEANLDMEEVLTILNIELEEDVSGRDKLLQAYEEYLLLMALTFDKILYGEPCPNHYQIARSLNPGDTIISFNYELLMDYALHNLKDSRTHWYIGDGYGLPCTYLSSDDLDKKGIVKNKRGVQYKNKFSNVKLLKLHGSLNWLYCPQCGELYAYEHSDARGHSVIINGMANMIKCTTKHCCHRLSRVIIPPTLMKNYQSIPFIPKLWQQARQALERAIEIIVIGYSFPPTDFRSNWMFRKAMVKNKSLKHVTIVDTAEGYQLETLLAKHKSIFRLDNIKFYHDFFSFNKELSKLTKDSNVYK</sequence>
<accession>F6B6L0</accession>